<evidence type="ECO:0000256" key="1">
    <source>
        <dbReference type="SAM" id="Phobius"/>
    </source>
</evidence>
<keyword evidence="3" id="KW-1185">Reference proteome</keyword>
<keyword evidence="1" id="KW-0812">Transmembrane</keyword>
<proteinExistence type="predicted"/>
<reference evidence="2 3" key="1">
    <citation type="submission" date="2016-03" db="EMBL/GenBank/DDBJ databases">
        <title>EvidentialGene: Evidence-directed Construction of Genes on Genomes.</title>
        <authorList>
            <person name="Gilbert D.G."/>
            <person name="Choi J.-H."/>
            <person name="Mockaitis K."/>
            <person name="Colbourne J."/>
            <person name="Pfrender M."/>
        </authorList>
    </citation>
    <scope>NUCLEOTIDE SEQUENCE [LARGE SCALE GENOMIC DNA]</scope>
    <source>
        <strain evidence="2 3">Xinb3</strain>
        <tissue evidence="2">Complete organism</tissue>
    </source>
</reference>
<evidence type="ECO:0000313" key="2">
    <source>
        <dbReference type="EMBL" id="KZR95800.1"/>
    </source>
</evidence>
<name>A0A162BPE0_9CRUS</name>
<sequence length="79" mass="9244">MVIKVAEDHRSPRRNQMSFKPHRNCVTLAQEKTVATLQCFAILNKQAKILQYGLFLIVAIVLWVTKNCYLWVLEQRNIT</sequence>
<feature type="transmembrane region" description="Helical" evidence="1">
    <location>
        <begin position="52"/>
        <end position="72"/>
    </location>
</feature>
<dbReference type="EMBL" id="LRGB01027148">
    <property type="protein sequence ID" value="KZR95800.1"/>
    <property type="molecule type" value="Genomic_DNA"/>
</dbReference>
<accession>A0A162BPE0</accession>
<feature type="non-terminal residue" evidence="2">
    <location>
        <position position="79"/>
    </location>
</feature>
<dbReference type="AlphaFoldDB" id="A0A162BPE0"/>
<organism evidence="2 3">
    <name type="scientific">Daphnia magna</name>
    <dbReference type="NCBI Taxonomy" id="35525"/>
    <lineage>
        <taxon>Eukaryota</taxon>
        <taxon>Metazoa</taxon>
        <taxon>Ecdysozoa</taxon>
        <taxon>Arthropoda</taxon>
        <taxon>Crustacea</taxon>
        <taxon>Branchiopoda</taxon>
        <taxon>Diplostraca</taxon>
        <taxon>Cladocera</taxon>
        <taxon>Anomopoda</taxon>
        <taxon>Daphniidae</taxon>
        <taxon>Daphnia</taxon>
    </lineage>
</organism>
<comment type="caution">
    <text evidence="2">The sequence shown here is derived from an EMBL/GenBank/DDBJ whole genome shotgun (WGS) entry which is preliminary data.</text>
</comment>
<keyword evidence="1" id="KW-1133">Transmembrane helix</keyword>
<protein>
    <submittedName>
        <fullName evidence="2">Uncharacterized protein</fullName>
    </submittedName>
</protein>
<gene>
    <name evidence="2" type="ORF">APZ42_010223</name>
</gene>
<dbReference type="Proteomes" id="UP000076858">
    <property type="component" value="Unassembled WGS sequence"/>
</dbReference>
<evidence type="ECO:0000313" key="3">
    <source>
        <dbReference type="Proteomes" id="UP000076858"/>
    </source>
</evidence>
<keyword evidence="1" id="KW-0472">Membrane</keyword>